<dbReference type="GO" id="GO:0000978">
    <property type="term" value="F:RNA polymerase II cis-regulatory region sequence-specific DNA binding"/>
    <property type="evidence" value="ECO:0007669"/>
    <property type="project" value="TreeGrafter"/>
</dbReference>
<dbReference type="GO" id="GO:0000981">
    <property type="term" value="F:DNA-binding transcription factor activity, RNA polymerase II-specific"/>
    <property type="evidence" value="ECO:0007669"/>
    <property type="project" value="TreeGrafter"/>
</dbReference>
<dbReference type="InterPro" id="IPR002909">
    <property type="entry name" value="IPT_dom"/>
</dbReference>
<dbReference type="PANTHER" id="PTHR24169">
    <property type="entry name" value="NUCLEAR FACTOR NF-KAPPA-B PROTEIN"/>
    <property type="match status" value="1"/>
</dbReference>
<feature type="compositionally biased region" description="Low complexity" evidence="1">
    <location>
        <begin position="25"/>
        <end position="48"/>
    </location>
</feature>
<feature type="region of interest" description="Disordered" evidence="1">
    <location>
        <begin position="360"/>
        <end position="383"/>
    </location>
</feature>
<dbReference type="PANTHER" id="PTHR24169:SF28">
    <property type="entry name" value="NUCLEAR FACTOR NF-KAPPA-B P110 SUBUNIT"/>
    <property type="match status" value="1"/>
</dbReference>
<dbReference type="Pfam" id="PF16179">
    <property type="entry name" value="RHD_dimer"/>
    <property type="match status" value="1"/>
</dbReference>
<dbReference type="InterPro" id="IPR000451">
    <property type="entry name" value="NFkB/Dor"/>
</dbReference>
<dbReference type="Pfam" id="PF00554">
    <property type="entry name" value="RHD_DNA_bind"/>
    <property type="match status" value="1"/>
</dbReference>
<dbReference type="InterPro" id="IPR014756">
    <property type="entry name" value="Ig_E-set"/>
</dbReference>
<dbReference type="InterPro" id="IPR011539">
    <property type="entry name" value="RHD_DNA_bind_dom"/>
</dbReference>
<dbReference type="GO" id="GO:0005737">
    <property type="term" value="C:cytoplasm"/>
    <property type="evidence" value="ECO:0007669"/>
    <property type="project" value="InterPro"/>
</dbReference>
<feature type="domain" description="RHD" evidence="2">
    <location>
        <begin position="52"/>
        <end position="247"/>
    </location>
</feature>
<evidence type="ECO:0000259" key="2">
    <source>
        <dbReference type="PROSITE" id="PS50254"/>
    </source>
</evidence>
<feature type="compositionally biased region" description="Polar residues" evidence="1">
    <location>
        <begin position="367"/>
        <end position="383"/>
    </location>
</feature>
<dbReference type="AlphaFoldDB" id="A0A2U9Q5H3"/>
<dbReference type="GO" id="GO:0048468">
    <property type="term" value="P:cell development"/>
    <property type="evidence" value="ECO:0007669"/>
    <property type="project" value="UniProtKB-ARBA"/>
</dbReference>
<evidence type="ECO:0000313" key="3">
    <source>
        <dbReference type="EMBL" id="AWT86617.1"/>
    </source>
</evidence>
<sequence length="446" mass="50417">MFFQNNEGNLPGGWSVYTGPYTNASSTNSSSQDSFSSSMSDKVPSPDSTNTSGKPYLKIIEEPANQFRFRYKSEMQGTHGAILGVNATKSEKTYPTVKLFNYEGDAVIRCTLYTAESKRRRPHVHRLVGKLSGRAEKDDPHDLRIGQRGNHTASFQNLVIIHTAKKVLVDELLSKKTRIAEARFTKKLNIEGSLFAKMRLEAEQDAKGMNMNSVSLKFEAFSLVDQQYIQICEPVYSQPINNMKSHVTGQLKICRLSKFYSSCEGGEDIILFVEKVGKNNIKVLFTEFDDDGNEIWRDYATNIDVHHQYGIFCRCPKYKSQDISREVLVKMQLERPSDGATSETRDFIYKPREYSNTATKRRRLDSTALSPQIPDSTSKPQMNTFEPLGPTESCTATSSIVLQSSNADPLLEIRETFQEEDDFVMFKDSSVLLSSQVQDEAMHDET</sequence>
<dbReference type="Gene3D" id="2.60.40.340">
    <property type="entry name" value="Rel homology domain (RHD), DNA-binding domain"/>
    <property type="match status" value="1"/>
</dbReference>
<dbReference type="PRINTS" id="PR00057">
    <property type="entry name" value="NFKBTNSCPFCT"/>
</dbReference>
<dbReference type="GO" id="GO:0048731">
    <property type="term" value="P:system development"/>
    <property type="evidence" value="ECO:0007669"/>
    <property type="project" value="UniProtKB-ARBA"/>
</dbReference>
<feature type="region of interest" description="Disordered" evidence="1">
    <location>
        <begin position="25"/>
        <end position="55"/>
    </location>
</feature>
<name>A0A2U9Q5H3_SOGFU</name>
<dbReference type="InterPro" id="IPR008967">
    <property type="entry name" value="p53-like_TF_DNA-bd_sf"/>
</dbReference>
<evidence type="ECO:0000256" key="1">
    <source>
        <dbReference type="SAM" id="MobiDB-lite"/>
    </source>
</evidence>
<accession>A0A2U9Q5H3</accession>
<dbReference type="SUPFAM" id="SSF49417">
    <property type="entry name" value="p53-like transcription factors"/>
    <property type="match status" value="1"/>
</dbReference>
<protein>
    <submittedName>
        <fullName evidence="3">Relish</fullName>
    </submittedName>
</protein>
<dbReference type="PROSITE" id="PS50254">
    <property type="entry name" value="REL_2"/>
    <property type="match status" value="1"/>
</dbReference>
<dbReference type="InterPro" id="IPR032397">
    <property type="entry name" value="RHD_dimer"/>
</dbReference>
<dbReference type="SUPFAM" id="SSF81296">
    <property type="entry name" value="E set domains"/>
    <property type="match status" value="1"/>
</dbReference>
<dbReference type="InterPro" id="IPR037059">
    <property type="entry name" value="RHD_DNA_bind_dom_sf"/>
</dbReference>
<dbReference type="InterPro" id="IPR013783">
    <property type="entry name" value="Ig-like_fold"/>
</dbReference>
<organism evidence="3">
    <name type="scientific">Sogatella furcifera</name>
    <name type="common">White-backed planthopper</name>
    <dbReference type="NCBI Taxonomy" id="113103"/>
    <lineage>
        <taxon>Eukaryota</taxon>
        <taxon>Metazoa</taxon>
        <taxon>Ecdysozoa</taxon>
        <taxon>Arthropoda</taxon>
        <taxon>Hexapoda</taxon>
        <taxon>Insecta</taxon>
        <taxon>Pterygota</taxon>
        <taxon>Neoptera</taxon>
        <taxon>Paraneoptera</taxon>
        <taxon>Hemiptera</taxon>
        <taxon>Auchenorrhyncha</taxon>
        <taxon>Fulgoroidea</taxon>
        <taxon>Delphacidae</taxon>
        <taxon>Delphacinae</taxon>
        <taxon>Sogatella</taxon>
    </lineage>
</organism>
<reference evidence="3" key="1">
    <citation type="submission" date="2018-05" db="EMBL/GenBank/DDBJ databases">
        <title>Characterization of The Akirin Gene and Its Role in NF-kappaB Signaling Pathway in Sogatella furcifera.</title>
        <authorList>
            <person name="Chen J."/>
            <person name="Zhang D."/>
        </authorList>
    </citation>
    <scope>NUCLEOTIDE SEQUENCE</scope>
</reference>
<dbReference type="Gene3D" id="2.60.40.10">
    <property type="entry name" value="Immunoglobulins"/>
    <property type="match status" value="1"/>
</dbReference>
<dbReference type="SMART" id="SM00429">
    <property type="entry name" value="IPT"/>
    <property type="match status" value="1"/>
</dbReference>
<dbReference type="EMBL" id="MH370859">
    <property type="protein sequence ID" value="AWT86617.1"/>
    <property type="molecule type" value="mRNA"/>
</dbReference>
<proteinExistence type="evidence at transcript level"/>